<dbReference type="GO" id="GO:0120010">
    <property type="term" value="P:intermembrane phospholipid transfer"/>
    <property type="evidence" value="ECO:0007669"/>
    <property type="project" value="TreeGrafter"/>
</dbReference>
<keyword evidence="2" id="KW-0449">Lipoprotein</keyword>
<gene>
    <name evidence="2" type="ORF">ASZ90_002546</name>
</gene>
<dbReference type="PANTHER" id="PTHR30035:SF3">
    <property type="entry name" value="INTERMEMBRANE PHOSPHOLIPID TRANSPORT SYSTEM LIPOPROTEIN MLAA"/>
    <property type="match status" value="1"/>
</dbReference>
<name>A0A0W8G3F7_9ZZZZ</name>
<evidence type="ECO:0000256" key="1">
    <source>
        <dbReference type="ARBA" id="ARBA00022729"/>
    </source>
</evidence>
<reference evidence="2" key="1">
    <citation type="journal article" date="2015" name="Proc. Natl. Acad. Sci. U.S.A.">
        <title>Networks of energetic and metabolic interactions define dynamics in microbial communities.</title>
        <authorList>
            <person name="Embree M."/>
            <person name="Liu J.K."/>
            <person name="Al-Bassam M.M."/>
            <person name="Zengler K."/>
        </authorList>
    </citation>
    <scope>NUCLEOTIDE SEQUENCE</scope>
</reference>
<dbReference type="PANTHER" id="PTHR30035">
    <property type="entry name" value="LIPOPROTEIN VACJ-RELATED"/>
    <property type="match status" value="1"/>
</dbReference>
<accession>A0A0W8G3F7</accession>
<proteinExistence type="predicted"/>
<evidence type="ECO:0000313" key="2">
    <source>
        <dbReference type="EMBL" id="KUG27606.1"/>
    </source>
</evidence>
<dbReference type="AlphaFoldDB" id="A0A0W8G3F7"/>
<dbReference type="Pfam" id="PF04333">
    <property type="entry name" value="MlaA"/>
    <property type="match status" value="1"/>
</dbReference>
<dbReference type="PROSITE" id="PS51257">
    <property type="entry name" value="PROKAR_LIPOPROTEIN"/>
    <property type="match status" value="1"/>
</dbReference>
<keyword evidence="1" id="KW-0732">Signal</keyword>
<sequence>MKLSPLFRITLVCALFSTLALAAGCNGKKSQAAKDFAPPAASAVQAEQDIAPPAVAADDEFGNMDPPPVNDPLMGWNRFWFTFNDYFYTGIRPLVQGYRYVVPDFARTGIKNAYDNFTFPIRFLNALLQLNLTKAAREFGRFMINSTFGIGGLFDLAKSDPNLQPGDEDFGQTLGYYGMGEGFYIVWPFIGPSSARDTVGLVGDVAANPLTWIFGLWDYQGKEQNWYLSYTISIGNRFNRLPEYLDDYDSMKKSALEPYISMRDFYVQYRRGRIAQ</sequence>
<organism evidence="2">
    <name type="scientific">hydrocarbon metagenome</name>
    <dbReference type="NCBI Taxonomy" id="938273"/>
    <lineage>
        <taxon>unclassified sequences</taxon>
        <taxon>metagenomes</taxon>
        <taxon>ecological metagenomes</taxon>
    </lineage>
</organism>
<dbReference type="GO" id="GO:0016020">
    <property type="term" value="C:membrane"/>
    <property type="evidence" value="ECO:0007669"/>
    <property type="project" value="InterPro"/>
</dbReference>
<dbReference type="InterPro" id="IPR007428">
    <property type="entry name" value="MlaA"/>
</dbReference>
<dbReference type="EMBL" id="LNQE01000310">
    <property type="protein sequence ID" value="KUG27606.1"/>
    <property type="molecule type" value="Genomic_DNA"/>
</dbReference>
<dbReference type="PRINTS" id="PR01805">
    <property type="entry name" value="VACJLIPOPROT"/>
</dbReference>
<protein>
    <submittedName>
        <fullName evidence="2">Vacj family lipoprotein</fullName>
    </submittedName>
</protein>
<comment type="caution">
    <text evidence="2">The sequence shown here is derived from an EMBL/GenBank/DDBJ whole genome shotgun (WGS) entry which is preliminary data.</text>
</comment>